<sequence length="157" mass="17010">MSSSQLENWMRVALRACEQGLAEGQSPFGAAIIDPDGQVVCAEYNRVDANNDPSAHAEVLAIRAACEALATTTLEDHWLVATGEPCVMCASVALTTAIRNVAFGADCRFIDSVGFKTWGITCDDVFSLAEVDLQLEGYILRQRCEALLREARPSRSI</sequence>
<dbReference type="EC" id="3.5.4.33" evidence="2"/>
<proteinExistence type="predicted"/>
<evidence type="ECO:0000313" key="2">
    <source>
        <dbReference type="EMBL" id="QEG40947.1"/>
    </source>
</evidence>
<reference evidence="2 3" key="1">
    <citation type="submission" date="2019-08" db="EMBL/GenBank/DDBJ databases">
        <title>Deep-cultivation of Planctomycetes and their phenomic and genomic characterization uncovers novel biology.</title>
        <authorList>
            <person name="Wiegand S."/>
            <person name="Jogler M."/>
            <person name="Boedeker C."/>
            <person name="Pinto D."/>
            <person name="Vollmers J."/>
            <person name="Rivas-Marin E."/>
            <person name="Kohn T."/>
            <person name="Peeters S.H."/>
            <person name="Heuer A."/>
            <person name="Rast P."/>
            <person name="Oberbeckmann S."/>
            <person name="Bunk B."/>
            <person name="Jeske O."/>
            <person name="Meyerdierks A."/>
            <person name="Storesund J.E."/>
            <person name="Kallscheuer N."/>
            <person name="Luecker S."/>
            <person name="Lage O.M."/>
            <person name="Pohl T."/>
            <person name="Merkel B.J."/>
            <person name="Hornburger P."/>
            <person name="Mueller R.-W."/>
            <person name="Bruemmer F."/>
            <person name="Labrenz M."/>
            <person name="Spormann A.M."/>
            <person name="Op den Camp H."/>
            <person name="Overmann J."/>
            <person name="Amann R."/>
            <person name="Jetten M.S.M."/>
            <person name="Mascher T."/>
            <person name="Medema M.H."/>
            <person name="Devos D.P."/>
            <person name="Kaster A.-K."/>
            <person name="Ovreas L."/>
            <person name="Rohde M."/>
            <person name="Galperin M.Y."/>
            <person name="Jogler C."/>
        </authorList>
    </citation>
    <scope>NUCLEOTIDE SEQUENCE [LARGE SCALE GENOMIC DNA]</scope>
    <source>
        <strain evidence="2 3">UC8</strain>
    </source>
</reference>
<name>A0A5B9QPD8_9BACT</name>
<keyword evidence="2" id="KW-0378">Hydrolase</keyword>
<dbReference type="Proteomes" id="UP000325286">
    <property type="component" value="Chromosome"/>
</dbReference>
<evidence type="ECO:0000259" key="1">
    <source>
        <dbReference type="PROSITE" id="PS51747"/>
    </source>
</evidence>
<dbReference type="Gene3D" id="3.40.140.10">
    <property type="entry name" value="Cytidine Deaminase, domain 2"/>
    <property type="match status" value="1"/>
</dbReference>
<dbReference type="InterPro" id="IPR016193">
    <property type="entry name" value="Cytidine_deaminase-like"/>
</dbReference>
<dbReference type="OrthoDB" id="9802676at2"/>
<dbReference type="PANTHER" id="PTHR11079:SF179">
    <property type="entry name" value="TRNA(ADENINE(34)) DEAMINASE, CHLOROPLASTIC"/>
    <property type="match status" value="1"/>
</dbReference>
<accession>A0A5B9QPD8</accession>
<organism evidence="2 3">
    <name type="scientific">Roseimaritima ulvae</name>
    <dbReference type="NCBI Taxonomy" id="980254"/>
    <lineage>
        <taxon>Bacteria</taxon>
        <taxon>Pseudomonadati</taxon>
        <taxon>Planctomycetota</taxon>
        <taxon>Planctomycetia</taxon>
        <taxon>Pirellulales</taxon>
        <taxon>Pirellulaceae</taxon>
        <taxon>Roseimaritima</taxon>
    </lineage>
</organism>
<dbReference type="InterPro" id="IPR002125">
    <property type="entry name" value="CMP_dCMP_dom"/>
</dbReference>
<dbReference type="CDD" id="cd01285">
    <property type="entry name" value="nucleoside_deaminase"/>
    <property type="match status" value="1"/>
</dbReference>
<dbReference type="KEGG" id="rul:UC8_29650"/>
<dbReference type="PANTHER" id="PTHR11079">
    <property type="entry name" value="CYTOSINE DEAMINASE FAMILY MEMBER"/>
    <property type="match status" value="1"/>
</dbReference>
<protein>
    <submittedName>
        <fullName evidence="2">tRNA-specific adenosine deaminase</fullName>
        <ecNumber evidence="2">3.5.4.33</ecNumber>
    </submittedName>
</protein>
<dbReference type="PROSITE" id="PS51747">
    <property type="entry name" value="CYT_DCMP_DEAMINASES_2"/>
    <property type="match status" value="1"/>
</dbReference>
<dbReference type="GO" id="GO:0052717">
    <property type="term" value="F:tRNA-specific adenosine-34 deaminase activity"/>
    <property type="evidence" value="ECO:0007669"/>
    <property type="project" value="UniProtKB-EC"/>
</dbReference>
<dbReference type="SUPFAM" id="SSF53927">
    <property type="entry name" value="Cytidine deaminase-like"/>
    <property type="match status" value="1"/>
</dbReference>
<dbReference type="Pfam" id="PF00383">
    <property type="entry name" value="dCMP_cyt_deam_1"/>
    <property type="match status" value="1"/>
</dbReference>
<dbReference type="AlphaFoldDB" id="A0A5B9QPD8"/>
<evidence type="ECO:0000313" key="3">
    <source>
        <dbReference type="Proteomes" id="UP000325286"/>
    </source>
</evidence>
<dbReference type="RefSeq" id="WP_084426192.1">
    <property type="nucleotide sequence ID" value="NZ_CP042914.1"/>
</dbReference>
<dbReference type="EMBL" id="CP042914">
    <property type="protein sequence ID" value="QEG40947.1"/>
    <property type="molecule type" value="Genomic_DNA"/>
</dbReference>
<feature type="domain" description="CMP/dCMP-type deaminase" evidence="1">
    <location>
        <begin position="4"/>
        <end position="133"/>
    </location>
</feature>
<keyword evidence="3" id="KW-1185">Reference proteome</keyword>
<gene>
    <name evidence="2" type="primary">tadA_1</name>
    <name evidence="2" type="ORF">UC8_29650</name>
</gene>